<dbReference type="SUPFAM" id="SSF54518">
    <property type="entry name" value="Tubby C-terminal domain-like"/>
    <property type="match status" value="1"/>
</dbReference>
<organism evidence="1 2">
    <name type="scientific">Ligilactobacillus pabuli</name>
    <dbReference type="NCBI Taxonomy" id="2886039"/>
    <lineage>
        <taxon>Bacteria</taxon>
        <taxon>Bacillati</taxon>
        <taxon>Bacillota</taxon>
        <taxon>Bacilli</taxon>
        <taxon>Lactobacillales</taxon>
        <taxon>Lactobacillaceae</taxon>
        <taxon>Ligilactobacillus</taxon>
    </lineage>
</organism>
<dbReference type="Proteomes" id="UP001055149">
    <property type="component" value="Unassembled WGS sequence"/>
</dbReference>
<dbReference type="EMBL" id="BQXH01000003">
    <property type="protein sequence ID" value="GKS80809.1"/>
    <property type="molecule type" value="Genomic_DNA"/>
</dbReference>
<sequence length="174" mass="20145">MRSLYAQRIGFSKKGVTTIKDHDDHIIYFITGRWGLVHDTIEVHTVSGELLAEIKQSSLGFFPRFDLYVSGRKVGSFRRYYGVSSEMLFVKGLNWFLIGNLTNFRYRVYAGRDNVMQTGDIEKHGQPYIKFQVQHQADEPLCLCIAAVLDYWATTGKHVHEPQRHVHHARPTFD</sequence>
<accession>A0ABQ5JFH2</accession>
<dbReference type="InterPro" id="IPR007612">
    <property type="entry name" value="LOR"/>
</dbReference>
<dbReference type="InterPro" id="IPR025659">
    <property type="entry name" value="Tubby-like_C"/>
</dbReference>
<reference evidence="1" key="1">
    <citation type="journal article" date="2022" name="Int. J. Syst. Evol. Microbiol.">
        <title>A novel species of lactic acid bacteria, Ligilactobacillus pabuli sp. nov., isolated from alfalfa silage.</title>
        <authorList>
            <person name="Tohno M."/>
            <person name="Tanizawa Y."/>
            <person name="Sawada H."/>
            <person name="Sakamoto M."/>
            <person name="Ohkuma M."/>
            <person name="Kobayashi H."/>
        </authorList>
    </citation>
    <scope>NUCLEOTIDE SEQUENCE</scope>
    <source>
        <strain evidence="1">AF129</strain>
    </source>
</reference>
<gene>
    <name evidence="1" type="ORF">LPAF129_04940</name>
</gene>
<name>A0ABQ5JFH2_9LACO</name>
<dbReference type="RefSeq" id="WP_244054584.1">
    <property type="nucleotide sequence ID" value="NZ_BQXH01000003.1"/>
</dbReference>
<evidence type="ECO:0000313" key="1">
    <source>
        <dbReference type="EMBL" id="GKS80809.1"/>
    </source>
</evidence>
<evidence type="ECO:0000313" key="2">
    <source>
        <dbReference type="Proteomes" id="UP001055149"/>
    </source>
</evidence>
<evidence type="ECO:0008006" key="3">
    <source>
        <dbReference type="Google" id="ProtNLM"/>
    </source>
</evidence>
<protein>
    <recommendedName>
        <fullName evidence="3">YxjI</fullName>
    </recommendedName>
</protein>
<proteinExistence type="predicted"/>
<dbReference type="Pfam" id="PF04525">
    <property type="entry name" value="LOR"/>
    <property type="match status" value="1"/>
</dbReference>
<keyword evidence="2" id="KW-1185">Reference proteome</keyword>
<comment type="caution">
    <text evidence="1">The sequence shown here is derived from an EMBL/GenBank/DDBJ whole genome shotgun (WGS) entry which is preliminary data.</text>
</comment>